<feature type="compositionally biased region" description="Basic and acidic residues" evidence="4">
    <location>
        <begin position="112"/>
        <end position="138"/>
    </location>
</feature>
<keyword evidence="7" id="KW-1185">Reference proteome</keyword>
<dbReference type="Proteomes" id="UP000005237">
    <property type="component" value="Unassembled WGS sequence"/>
</dbReference>
<dbReference type="PANTHER" id="PTHR22970:SF14">
    <property type="entry name" value="AT-RICH INTERACTIVE DOMAIN-CONTAINING PROTEIN 2"/>
    <property type="match status" value="1"/>
</dbReference>
<keyword evidence="2" id="KW-0804">Transcription</keyword>
<feature type="region of interest" description="Disordered" evidence="4">
    <location>
        <begin position="96"/>
        <end position="140"/>
    </location>
</feature>
<organism evidence="6 7">
    <name type="scientific">Caenorhabditis japonica</name>
    <dbReference type="NCBI Taxonomy" id="281687"/>
    <lineage>
        <taxon>Eukaryota</taxon>
        <taxon>Metazoa</taxon>
        <taxon>Ecdysozoa</taxon>
        <taxon>Nematoda</taxon>
        <taxon>Chromadorea</taxon>
        <taxon>Rhabditida</taxon>
        <taxon>Rhabditina</taxon>
        <taxon>Rhabditomorpha</taxon>
        <taxon>Rhabditoidea</taxon>
        <taxon>Rhabditidae</taxon>
        <taxon>Peloderinae</taxon>
        <taxon>Caenorhabditis</taxon>
    </lineage>
</organism>
<keyword evidence="3" id="KW-0539">Nucleus</keyword>
<dbReference type="PROSITE" id="PS00028">
    <property type="entry name" value="ZINC_FINGER_C2H2_1"/>
    <property type="match status" value="1"/>
</dbReference>
<evidence type="ECO:0000256" key="1">
    <source>
        <dbReference type="ARBA" id="ARBA00023015"/>
    </source>
</evidence>
<dbReference type="PANTHER" id="PTHR22970">
    <property type="entry name" value="AT-RICH INTERACTIVE DOMAIN-CONTAINING PROTEIN 2"/>
    <property type="match status" value="1"/>
</dbReference>
<evidence type="ECO:0000256" key="2">
    <source>
        <dbReference type="ARBA" id="ARBA00023163"/>
    </source>
</evidence>
<sequence>MPIEKTEQKISVNLEQKVLTNGGSKLLDENDIRNCNEFPSENREQPQFLTDSIVKIDQHEKTPILNGNPKPKRESVASRAAHIVAVAAACNGDLNKLNGLPQTNGSNDSTLEEQKKEEQVESEQPKTEEEKDVEKEPTKSVPISTITTDYVCDWDCCSLCFSSPAHVLKHLSDEHVVEELRLLCRWNGCNDPTPRNRWSLITHIQDSHCNEVQLKAAAQKKRDGVISGQGIQRAEVVPRDLKTHPGYAKNAAFDAIRRHAFNFLARELTDEAEGPVTKSIRLTSCLILRNLARYSAEGRQ</sequence>
<evidence type="ECO:0000256" key="3">
    <source>
        <dbReference type="ARBA" id="ARBA00023242"/>
    </source>
</evidence>
<reference evidence="7" key="1">
    <citation type="submission" date="2010-08" db="EMBL/GenBank/DDBJ databases">
        <authorList>
            <consortium name="Caenorhabditis japonica Sequencing Consortium"/>
            <person name="Wilson R.K."/>
        </authorList>
    </citation>
    <scope>NUCLEOTIDE SEQUENCE [LARGE SCALE GENOMIC DNA]</scope>
    <source>
        <strain evidence="7">DF5081</strain>
    </source>
</reference>
<evidence type="ECO:0000313" key="6">
    <source>
        <dbReference type="EnsemblMetazoa" id="CJA19552.1"/>
    </source>
</evidence>
<evidence type="ECO:0000256" key="4">
    <source>
        <dbReference type="SAM" id="MobiDB-lite"/>
    </source>
</evidence>
<dbReference type="InterPro" id="IPR052406">
    <property type="entry name" value="Chromatin_Remodeling_Comp"/>
</dbReference>
<accession>A0A8R1E4F3</accession>
<dbReference type="EnsemblMetazoa" id="CJA19552.1">
    <property type="protein sequence ID" value="CJA19552.1"/>
    <property type="gene ID" value="WBGene00175123"/>
</dbReference>
<keyword evidence="1" id="KW-0805">Transcription regulation</keyword>
<proteinExistence type="predicted"/>
<feature type="domain" description="C2H2-type" evidence="5">
    <location>
        <begin position="152"/>
        <end position="175"/>
    </location>
</feature>
<evidence type="ECO:0000313" key="7">
    <source>
        <dbReference type="Proteomes" id="UP000005237"/>
    </source>
</evidence>
<feature type="compositionally biased region" description="Polar residues" evidence="4">
    <location>
        <begin position="100"/>
        <end position="109"/>
    </location>
</feature>
<protein>
    <submittedName>
        <fullName evidence="6">C2H2-type domain-containing protein</fullName>
    </submittedName>
</protein>
<dbReference type="SMART" id="SM00355">
    <property type="entry name" value="ZnF_C2H2"/>
    <property type="match status" value="2"/>
</dbReference>
<dbReference type="Gene3D" id="3.30.160.60">
    <property type="entry name" value="Classic Zinc Finger"/>
    <property type="match status" value="1"/>
</dbReference>
<evidence type="ECO:0000259" key="5">
    <source>
        <dbReference type="PROSITE" id="PS00028"/>
    </source>
</evidence>
<dbReference type="AlphaFoldDB" id="A0A8R1E4F3"/>
<name>A0A8R1E4F3_CAEJA</name>
<reference evidence="6" key="2">
    <citation type="submission" date="2022-06" db="UniProtKB">
        <authorList>
            <consortium name="EnsemblMetazoa"/>
        </authorList>
    </citation>
    <scope>IDENTIFICATION</scope>
    <source>
        <strain evidence="6">DF5081</strain>
    </source>
</reference>
<dbReference type="InterPro" id="IPR013087">
    <property type="entry name" value="Znf_C2H2_type"/>
</dbReference>